<name>A0A2X3KKP8_9BACT</name>
<dbReference type="InterPro" id="IPR029442">
    <property type="entry name" value="GyrI-like"/>
</dbReference>
<dbReference type="SMART" id="SM00871">
    <property type="entry name" value="AraC_E_bind"/>
    <property type="match status" value="1"/>
</dbReference>
<organism evidence="2 3">
    <name type="scientific">Candidatus Bipolaricaulis anaerobius</name>
    <dbReference type="NCBI Taxonomy" id="2026885"/>
    <lineage>
        <taxon>Bacteria</taxon>
        <taxon>Candidatus Bipolaricaulota</taxon>
        <taxon>Candidatus Bipolaricaulia</taxon>
        <taxon>Candidatus Bipolaricaulales</taxon>
        <taxon>Candidatus Bipolaricaulaceae</taxon>
        <taxon>Candidatus Bipolaricaulis</taxon>
    </lineage>
</organism>
<dbReference type="InterPro" id="IPR011256">
    <property type="entry name" value="Reg_factor_effector_dom_sf"/>
</dbReference>
<dbReference type="Proteomes" id="UP000249818">
    <property type="component" value="Chromosome BARAN1"/>
</dbReference>
<evidence type="ECO:0000259" key="1">
    <source>
        <dbReference type="SMART" id="SM00871"/>
    </source>
</evidence>
<keyword evidence="3" id="KW-1185">Reference proteome</keyword>
<dbReference type="AlphaFoldDB" id="A0A2X3KKP8"/>
<dbReference type="EMBL" id="LS483254">
    <property type="protein sequence ID" value="SQD92982.1"/>
    <property type="molecule type" value="Genomic_DNA"/>
</dbReference>
<proteinExistence type="predicted"/>
<reference evidence="3" key="1">
    <citation type="submission" date="2018-05" db="EMBL/GenBank/DDBJ databases">
        <authorList>
            <person name="Hao L."/>
        </authorList>
    </citation>
    <scope>NUCLEOTIDE SEQUENCE [LARGE SCALE GENOMIC DNA]</scope>
</reference>
<dbReference type="PANTHER" id="PTHR40055">
    <property type="entry name" value="TRANSCRIPTIONAL REGULATOR YGIV-RELATED"/>
    <property type="match status" value="1"/>
</dbReference>
<evidence type="ECO:0000313" key="3">
    <source>
        <dbReference type="Proteomes" id="UP000249818"/>
    </source>
</evidence>
<dbReference type="Gene3D" id="3.20.80.10">
    <property type="entry name" value="Regulatory factor, effector binding domain"/>
    <property type="match status" value="1"/>
</dbReference>
<evidence type="ECO:0000313" key="2">
    <source>
        <dbReference type="EMBL" id="SQD92982.1"/>
    </source>
</evidence>
<accession>A0A2X3KKP8</accession>
<dbReference type="InterPro" id="IPR010499">
    <property type="entry name" value="AraC_E-bd"/>
</dbReference>
<gene>
    <name evidence="2" type="ORF">BARAN1_0958</name>
</gene>
<dbReference type="PANTHER" id="PTHR40055:SF2">
    <property type="entry name" value="DNA GYRASE INHIBITOR"/>
    <property type="match status" value="1"/>
</dbReference>
<dbReference type="Pfam" id="PF06445">
    <property type="entry name" value="GyrI-like"/>
    <property type="match status" value="1"/>
</dbReference>
<dbReference type="SUPFAM" id="SSF55136">
    <property type="entry name" value="Probable bacterial effector-binding domain"/>
    <property type="match status" value="1"/>
</dbReference>
<feature type="domain" description="AraC effector-binding" evidence="1">
    <location>
        <begin position="1"/>
        <end position="153"/>
    </location>
</feature>
<dbReference type="InterPro" id="IPR050908">
    <property type="entry name" value="SmbC-like"/>
</dbReference>
<sequence>MTVEVKELPELHVACIRHVGPYNRIGSAFERLLHWAGPRGLLRFPETKVIAVYHNDPDVVEEANLTSSVCITVPENTAVEDPVKRMTIPGGLFAVAHVEIAGDQFGAAWSALMEWISTSGYQPDDRMCYEVYLNDHETHPEKKFILDICVSICPL</sequence>
<dbReference type="KEGG" id="bana:BARAN1_0958"/>
<protein>
    <recommendedName>
        <fullName evidence="1">AraC effector-binding domain-containing protein</fullName>
    </recommendedName>
</protein>